<sequence>MHGEESCFGSNPHPGRKQSWPGPQQGLRLTCDPRSGSYCLFVKPEPWGGADLTLLPVMASVGCAVT</sequence>
<dbReference type="Proteomes" id="UP001346869">
    <property type="component" value="Unassembled WGS sequence"/>
</dbReference>
<reference evidence="2 3" key="1">
    <citation type="journal article" date="2023" name="Genes (Basel)">
        <title>Chromosome-Level Genome Assembly and Circadian Gene Repertoire of the Patagonia Blennie Eleginops maclovinus-The Closest Ancestral Proxy of Antarctic Cryonotothenioids.</title>
        <authorList>
            <person name="Cheng C.C."/>
            <person name="Rivera-Colon A.G."/>
            <person name="Minhas B.F."/>
            <person name="Wilson L."/>
            <person name="Rayamajhi N."/>
            <person name="Vargas-Chacoff L."/>
            <person name="Catchen J.M."/>
        </authorList>
    </citation>
    <scope>NUCLEOTIDE SEQUENCE [LARGE SCALE GENOMIC DNA]</scope>
    <source>
        <strain evidence="2">JMC-PN-2008</strain>
    </source>
</reference>
<accession>A0AAN8AFS7</accession>
<evidence type="ECO:0000256" key="1">
    <source>
        <dbReference type="SAM" id="MobiDB-lite"/>
    </source>
</evidence>
<feature type="region of interest" description="Disordered" evidence="1">
    <location>
        <begin position="1"/>
        <end position="26"/>
    </location>
</feature>
<dbReference type="AlphaFoldDB" id="A0AAN8AFS7"/>
<evidence type="ECO:0000313" key="3">
    <source>
        <dbReference type="Proteomes" id="UP001346869"/>
    </source>
</evidence>
<keyword evidence="3" id="KW-1185">Reference proteome</keyword>
<protein>
    <submittedName>
        <fullName evidence="2">Uncharacterized protein</fullName>
    </submittedName>
</protein>
<name>A0AAN8AFS7_ELEMC</name>
<comment type="caution">
    <text evidence="2">The sequence shown here is derived from an EMBL/GenBank/DDBJ whole genome shotgun (WGS) entry which is preliminary data.</text>
</comment>
<dbReference type="EMBL" id="JAUZQC010000015">
    <property type="protein sequence ID" value="KAK5858283.1"/>
    <property type="molecule type" value="Genomic_DNA"/>
</dbReference>
<gene>
    <name evidence="2" type="ORF">PBY51_002436</name>
</gene>
<evidence type="ECO:0000313" key="2">
    <source>
        <dbReference type="EMBL" id="KAK5858283.1"/>
    </source>
</evidence>
<reference evidence="2 3" key="2">
    <citation type="journal article" date="2023" name="Mol. Biol. Evol.">
        <title>Genomics of Secondarily Temperate Adaptation in the Only Non-Antarctic Icefish.</title>
        <authorList>
            <person name="Rivera-Colon A.G."/>
            <person name="Rayamajhi N."/>
            <person name="Minhas B.F."/>
            <person name="Madrigal G."/>
            <person name="Bilyk K.T."/>
            <person name="Yoon V."/>
            <person name="Hune M."/>
            <person name="Gregory S."/>
            <person name="Cheng C.H.C."/>
            <person name="Catchen J.M."/>
        </authorList>
    </citation>
    <scope>NUCLEOTIDE SEQUENCE [LARGE SCALE GENOMIC DNA]</scope>
    <source>
        <strain evidence="2">JMC-PN-2008</strain>
    </source>
</reference>
<proteinExistence type="predicted"/>
<organism evidence="2 3">
    <name type="scientific">Eleginops maclovinus</name>
    <name type="common">Patagonian blennie</name>
    <name type="synonym">Eleginus maclovinus</name>
    <dbReference type="NCBI Taxonomy" id="56733"/>
    <lineage>
        <taxon>Eukaryota</taxon>
        <taxon>Metazoa</taxon>
        <taxon>Chordata</taxon>
        <taxon>Craniata</taxon>
        <taxon>Vertebrata</taxon>
        <taxon>Euteleostomi</taxon>
        <taxon>Actinopterygii</taxon>
        <taxon>Neopterygii</taxon>
        <taxon>Teleostei</taxon>
        <taxon>Neoteleostei</taxon>
        <taxon>Acanthomorphata</taxon>
        <taxon>Eupercaria</taxon>
        <taxon>Perciformes</taxon>
        <taxon>Notothenioidei</taxon>
        <taxon>Eleginopidae</taxon>
        <taxon>Eleginops</taxon>
    </lineage>
</organism>